<evidence type="ECO:0000256" key="21">
    <source>
        <dbReference type="PIRSR" id="PIRSR627057-2"/>
    </source>
</evidence>
<keyword evidence="8 23" id="KW-0812">Transmembrane</keyword>
<keyword evidence="12 21" id="KW-0862">Zinc</keyword>
<evidence type="ECO:0000256" key="8">
    <source>
        <dbReference type="ARBA" id="ARBA00022692"/>
    </source>
</evidence>
<dbReference type="FunFam" id="3.30.2010.10:FF:000002">
    <property type="entry name" value="CAAX prenyl protease"/>
    <property type="match status" value="1"/>
</dbReference>
<evidence type="ECO:0000256" key="23">
    <source>
        <dbReference type="SAM" id="Phobius"/>
    </source>
</evidence>
<proteinExistence type="inferred from homology"/>
<evidence type="ECO:0000256" key="4">
    <source>
        <dbReference type="ARBA" id="ARBA00011899"/>
    </source>
</evidence>
<evidence type="ECO:0000256" key="19">
    <source>
        <dbReference type="ARBA" id="ARBA00060927"/>
    </source>
</evidence>
<evidence type="ECO:0000259" key="27">
    <source>
        <dbReference type="Pfam" id="PF16491"/>
    </source>
</evidence>
<dbReference type="GO" id="GO:0071586">
    <property type="term" value="P:CAAX-box protein processing"/>
    <property type="evidence" value="ECO:0007669"/>
    <property type="project" value="InterPro"/>
</dbReference>
<evidence type="ECO:0000256" key="11">
    <source>
        <dbReference type="ARBA" id="ARBA00022824"/>
    </source>
</evidence>
<feature type="binding site" evidence="21">
    <location>
        <position position="295"/>
    </location>
    <ligand>
        <name>Zn(2+)</name>
        <dbReference type="ChEBI" id="CHEBI:29105"/>
        <note>catalytic</note>
    </ligand>
</feature>
<dbReference type="InterPro" id="IPR036249">
    <property type="entry name" value="Thioredoxin-like_sf"/>
</dbReference>
<evidence type="ECO:0000256" key="22">
    <source>
        <dbReference type="SAM" id="MobiDB-lite"/>
    </source>
</evidence>
<dbReference type="Pfam" id="PF01435">
    <property type="entry name" value="Peptidase_M48"/>
    <property type="match status" value="1"/>
</dbReference>
<dbReference type="InterPro" id="IPR023196">
    <property type="entry name" value="Phosducin_N_dom_sf"/>
</dbReference>
<keyword evidence="7" id="KW-0645">Protease</keyword>
<dbReference type="SUPFAM" id="SSF51338">
    <property type="entry name" value="Composite domain of metallo-dependent hydrolases"/>
    <property type="match status" value="1"/>
</dbReference>
<evidence type="ECO:0000256" key="3">
    <source>
        <dbReference type="ARBA" id="ARBA00010716"/>
    </source>
</evidence>
<keyword evidence="9 21" id="KW-0479">Metal-binding</keyword>
<keyword evidence="29" id="KW-1185">Reference proteome</keyword>
<feature type="compositionally biased region" description="Basic and acidic residues" evidence="22">
    <location>
        <begin position="897"/>
        <end position="913"/>
    </location>
</feature>
<keyword evidence="11" id="KW-0256">Endoplasmic reticulum</keyword>
<organism evidence="28 29">
    <name type="scientific">Bifiguratus adelaidae</name>
    <dbReference type="NCBI Taxonomy" id="1938954"/>
    <lineage>
        <taxon>Eukaryota</taxon>
        <taxon>Fungi</taxon>
        <taxon>Fungi incertae sedis</taxon>
        <taxon>Mucoromycota</taxon>
        <taxon>Mucoromycotina</taxon>
        <taxon>Endogonomycetes</taxon>
        <taxon>Endogonales</taxon>
        <taxon>Endogonales incertae sedis</taxon>
        <taxon>Bifiguratus</taxon>
    </lineage>
</organism>
<dbReference type="Gene3D" id="3.40.30.10">
    <property type="entry name" value="Glutaredoxin"/>
    <property type="match status" value="1"/>
</dbReference>
<evidence type="ECO:0000256" key="9">
    <source>
        <dbReference type="ARBA" id="ARBA00022723"/>
    </source>
</evidence>
<dbReference type="SUPFAM" id="SSF51556">
    <property type="entry name" value="Metallo-dependent hydrolases"/>
    <property type="match status" value="1"/>
</dbReference>
<evidence type="ECO:0000256" key="20">
    <source>
        <dbReference type="ARBA" id="ARBA00083451"/>
    </source>
</evidence>
<dbReference type="InterPro" id="IPR006680">
    <property type="entry name" value="Amidohydro-rel"/>
</dbReference>
<dbReference type="Gene3D" id="3.20.20.140">
    <property type="entry name" value="Metal-dependent hydrolases"/>
    <property type="match status" value="1"/>
</dbReference>
<feature type="region of interest" description="Disordered" evidence="22">
    <location>
        <begin position="897"/>
        <end position="944"/>
    </location>
</feature>
<dbReference type="EC" id="3.4.24.84" evidence="5"/>
<evidence type="ECO:0000256" key="14">
    <source>
        <dbReference type="ARBA" id="ARBA00023049"/>
    </source>
</evidence>
<evidence type="ECO:0000256" key="10">
    <source>
        <dbReference type="ARBA" id="ARBA00022801"/>
    </source>
</evidence>
<keyword evidence="13 23" id="KW-1133">Transmembrane helix</keyword>
<evidence type="ECO:0000256" key="2">
    <source>
        <dbReference type="ARBA" id="ARBA00009686"/>
    </source>
</evidence>
<evidence type="ECO:0000256" key="16">
    <source>
        <dbReference type="ARBA" id="ARBA00023277"/>
    </source>
</evidence>
<keyword evidence="14" id="KW-0482">Metalloprotease</keyword>
<feature type="compositionally biased region" description="Basic and acidic residues" evidence="22">
    <location>
        <begin position="987"/>
        <end position="1004"/>
    </location>
</feature>
<comment type="catalytic activity">
    <reaction evidence="17">
        <text>Hydrolyzes the peptide bond -P2-(S-farnesyl or geranylgeranyl)C-P1'-P2'-P3'-COOH where P1' and P2' are amino acids with aliphatic side chains and P3' is any C-terminal residue.</text>
        <dbReference type="EC" id="3.4.24.84"/>
    </reaction>
</comment>
<dbReference type="Gene3D" id="1.10.168.10">
    <property type="entry name" value="Phosducin, domain 2"/>
    <property type="match status" value="1"/>
</dbReference>
<feature type="domain" description="Amidohydrolase-related" evidence="25">
    <location>
        <begin position="486"/>
        <end position="870"/>
    </location>
</feature>
<dbReference type="InterPro" id="IPR032456">
    <property type="entry name" value="Peptidase_M48_N"/>
</dbReference>
<dbReference type="Pfam" id="PF02114">
    <property type="entry name" value="Phosducin"/>
    <property type="match status" value="1"/>
</dbReference>
<dbReference type="PANTHER" id="PTHR10120">
    <property type="entry name" value="CAAX PRENYL PROTEASE 1"/>
    <property type="match status" value="1"/>
</dbReference>
<dbReference type="GO" id="GO:0005789">
    <property type="term" value="C:endoplasmic reticulum membrane"/>
    <property type="evidence" value="ECO:0007669"/>
    <property type="project" value="UniProtKB-SubCell"/>
</dbReference>
<keyword evidence="16" id="KW-0119">Carbohydrate metabolism</keyword>
<dbReference type="InterPro" id="IPR003764">
    <property type="entry name" value="GlcNAc_6-P_deAcase"/>
</dbReference>
<feature type="transmembrane region" description="Helical" evidence="23">
    <location>
        <begin position="121"/>
        <end position="146"/>
    </location>
</feature>
<evidence type="ECO:0000256" key="18">
    <source>
        <dbReference type="ARBA" id="ARBA00047647"/>
    </source>
</evidence>
<feature type="transmembrane region" description="Helical" evidence="23">
    <location>
        <begin position="167"/>
        <end position="187"/>
    </location>
</feature>
<dbReference type="Pfam" id="PF01979">
    <property type="entry name" value="Amidohydro_1"/>
    <property type="match status" value="1"/>
</dbReference>
<comment type="catalytic activity">
    <reaction evidence="18">
        <text>N-acetyl-D-glucosamine 6-phosphate + H2O = D-glucosamine 6-phosphate + acetate</text>
        <dbReference type="Rhea" id="RHEA:22936"/>
        <dbReference type="ChEBI" id="CHEBI:15377"/>
        <dbReference type="ChEBI" id="CHEBI:30089"/>
        <dbReference type="ChEBI" id="CHEBI:57513"/>
        <dbReference type="ChEBI" id="CHEBI:58725"/>
        <dbReference type="EC" id="3.5.1.25"/>
    </reaction>
</comment>
<comment type="similarity">
    <text evidence="19">Belongs to the peptidase M48A family.</text>
</comment>
<gene>
    <name evidence="28" type="ORF">BZG36_04463</name>
</gene>
<evidence type="ECO:0000256" key="5">
    <source>
        <dbReference type="ARBA" id="ARBA00012336"/>
    </source>
</evidence>
<dbReference type="CDD" id="cd07343">
    <property type="entry name" value="M48A_Zmpste24p_like"/>
    <property type="match status" value="1"/>
</dbReference>
<dbReference type="AlphaFoldDB" id="A0A261XVR5"/>
<dbReference type="InterPro" id="IPR001915">
    <property type="entry name" value="Peptidase_M48"/>
</dbReference>
<keyword evidence="15 23" id="KW-0472">Membrane</keyword>
<evidence type="ECO:0000256" key="13">
    <source>
        <dbReference type="ARBA" id="ARBA00022989"/>
    </source>
</evidence>
<evidence type="ECO:0000259" key="25">
    <source>
        <dbReference type="Pfam" id="PF01979"/>
    </source>
</evidence>
<comment type="caution">
    <text evidence="28">The sequence shown here is derived from an EMBL/GenBank/DDBJ whole genome shotgun (WGS) entry which is preliminary data.</text>
</comment>
<dbReference type="SUPFAM" id="SSF52833">
    <property type="entry name" value="Thioredoxin-like"/>
    <property type="match status" value="1"/>
</dbReference>
<dbReference type="InterPro" id="IPR024253">
    <property type="entry name" value="Phosducin_thioredoxin-like_dom"/>
</dbReference>
<sequence>MGSSLFAIDTDTPIPYKEYVLAFSTLVYSFETYLSYRQYKKYLVPHRPKQLESIISKEEFNKAQAYGADKSRFGFVVGFFNQVENALMIQYNFMPWLWHLSGKWMADVAGYGVDYEITQSVIFFILFSLISTVISLPFSLYSTFVIEERHGFNKQTLGLFFTDLLKGHLLGGAIGVPVLSGFLWIIGVSGDKFYVYIWVFMLVLQFVMITIYPTLIQPLFNKVTPLEPGELRTSIEQLAARVNFPLKKLFVIDGSKRSAHSNAYFYGFFKNKRIVLYDTLLEHSGTEEVCAVLAHELGHWAKSHTVKILIAAQLHLFLLFFLFSQFIHNAALYRSFGFSGAGIEPHGMPILIGFLLFQNVYSPVESLVGFLMNVYSRKNEFEAGKYAFAKSLGYAHQLRSALIKLNVKNLGSFVVDPWYSAWNHSHPAMLERLDAIGIINCRYLANHTIVSDSYLWFEDGKFVSPQHVFFDLYRKPDEVIDAGGLLVVPGFIDVQINGAFGFDFTQDIGRLESDEEVHRALDRVSKGLLKYGCTAYCPTVISSDQEVYHRVLPFLRPRKGTHERAEILGAHIEGPFISHGKKGAHNDKVILDASVGMSVVDERYGDEVALKRGGSLPRAFGEVERAASIVTVAPEVEGIMDVIPELVKRGVVVSIGHSEAFLKDAEAAIVKGATFITHLFNAMQTFHHRDPGIIGILGSTTLPHSPHANLPSPSRTSVDKTQSDPRPFYGIICDGIHTHPNSIKIAYYGHPTGCVLITDAINALGLPAGGYNLGTGDVWVDEHARAYLKGTNTLAGSATPIDACVRKFAAFTKCTLVEAIEAATLHPAQLLGIQDRKGTLAIGADADFLIVDDSKGPENLRVERVFVGGQEARIDNIAFRGSLSMDPLVVQLEKASIEHENEETSAKEGDGETSRVSAITSKPRTSRPTRTIPRGVSRRTGPKGVLSDHADYLHSLAQDKHAKIAAPNEGVLARAPTVNTYGQELEQEQRERDAKKQALDKDDEHAEDSDDLFEEDDEAVRKYNNVRMQQLRQRRDTRLSYGSIESVSADDYADIIDTTPNGTVVLVHLYDPSLSASKALQHYLNNLSQKYIYARFLQVSAPSLNFDLVGSPAMLIYKDTRLIINLVGLSETLKERNGTTKMDLEDVEDLLLR</sequence>
<dbReference type="Gene3D" id="3.30.2010.10">
    <property type="entry name" value="Metalloproteases ('zincins'), catalytic domain"/>
    <property type="match status" value="1"/>
</dbReference>
<dbReference type="InterPro" id="IPR027057">
    <property type="entry name" value="CAXX_Prtase_1"/>
</dbReference>
<reference evidence="28 29" key="1">
    <citation type="journal article" date="2017" name="Mycologia">
        <title>Bifiguratus adelaidae, gen. et sp. nov., a new member of Mucoromycotina in endophytic and soil-dwelling habitats.</title>
        <authorList>
            <person name="Torres-Cruz T.J."/>
            <person name="Billingsley Tobias T.L."/>
            <person name="Almatruk M."/>
            <person name="Hesse C."/>
            <person name="Kuske C.R."/>
            <person name="Desiro A."/>
            <person name="Benucci G.M."/>
            <person name="Bonito G."/>
            <person name="Stajich J.E."/>
            <person name="Dunlap C."/>
            <person name="Arnold A.E."/>
            <person name="Porras-Alfaro A."/>
        </authorList>
    </citation>
    <scope>NUCLEOTIDE SEQUENCE [LARGE SCALE GENOMIC DNA]</scope>
    <source>
        <strain evidence="28 29">AZ0501</strain>
    </source>
</reference>
<feature type="region of interest" description="Disordered" evidence="22">
    <location>
        <begin position="983"/>
        <end position="1014"/>
    </location>
</feature>
<evidence type="ECO:0000256" key="17">
    <source>
        <dbReference type="ARBA" id="ARBA00044456"/>
    </source>
</evidence>
<dbReference type="CDD" id="cd00854">
    <property type="entry name" value="NagA"/>
    <property type="match status" value="1"/>
</dbReference>
<evidence type="ECO:0000256" key="15">
    <source>
        <dbReference type="ARBA" id="ARBA00023136"/>
    </source>
</evidence>
<comment type="similarity">
    <text evidence="3">Belongs to the metallo-dependent hydrolases superfamily. NagA family.</text>
</comment>
<dbReference type="GO" id="GO:0004222">
    <property type="term" value="F:metalloendopeptidase activity"/>
    <property type="evidence" value="ECO:0007669"/>
    <property type="project" value="InterPro"/>
</dbReference>
<feature type="transmembrane region" description="Helical" evidence="23">
    <location>
        <begin position="193"/>
        <end position="212"/>
    </location>
</feature>
<dbReference type="InterPro" id="IPR032466">
    <property type="entry name" value="Metal_Hydrolase"/>
</dbReference>
<keyword evidence="10" id="KW-0378">Hydrolase</keyword>
<evidence type="ECO:0000259" key="24">
    <source>
        <dbReference type="Pfam" id="PF01435"/>
    </source>
</evidence>
<dbReference type="Proteomes" id="UP000242875">
    <property type="component" value="Unassembled WGS sequence"/>
</dbReference>
<comment type="subcellular location">
    <subcellularLocation>
        <location evidence="1">Endoplasmic reticulum membrane</location>
        <topology evidence="1">Multi-pass membrane protein</topology>
    </subcellularLocation>
</comment>
<dbReference type="EMBL" id="MVBO01000152">
    <property type="protein sequence ID" value="OZJ02431.1"/>
    <property type="molecule type" value="Genomic_DNA"/>
</dbReference>
<accession>A0A261XVR5</accession>
<evidence type="ECO:0000256" key="7">
    <source>
        <dbReference type="ARBA" id="ARBA00022670"/>
    </source>
</evidence>
<protein>
    <recommendedName>
        <fullName evidence="6">N-acetylglucosamine-6-phosphate deacetylase</fullName>
        <ecNumber evidence="5">3.4.24.84</ecNumber>
        <ecNumber evidence="4">3.5.1.25</ecNumber>
    </recommendedName>
    <alternativeName>
        <fullName evidence="20">Prenyl protein-specific endoprotease 1</fullName>
    </alternativeName>
</protein>
<dbReference type="InterPro" id="IPR011059">
    <property type="entry name" value="Metal-dep_hydrolase_composite"/>
</dbReference>
<feature type="domain" description="Peptidase M48" evidence="24">
    <location>
        <begin position="226"/>
        <end position="436"/>
    </location>
</feature>
<evidence type="ECO:0000256" key="12">
    <source>
        <dbReference type="ARBA" id="ARBA00022833"/>
    </source>
</evidence>
<dbReference type="EC" id="3.5.1.25" evidence="4"/>
<name>A0A261XVR5_9FUNG</name>
<dbReference type="OrthoDB" id="360839at2759"/>
<feature type="compositionally biased region" description="Low complexity" evidence="22">
    <location>
        <begin position="919"/>
        <end position="934"/>
    </location>
</feature>
<evidence type="ECO:0000313" key="28">
    <source>
        <dbReference type="EMBL" id="OZJ02431.1"/>
    </source>
</evidence>
<dbReference type="GO" id="GO:0008448">
    <property type="term" value="F:N-acetylglucosamine-6-phosphate deacetylase activity"/>
    <property type="evidence" value="ECO:0007669"/>
    <property type="project" value="UniProtKB-EC"/>
</dbReference>
<dbReference type="Pfam" id="PF16491">
    <property type="entry name" value="Peptidase_M48_N"/>
    <property type="match status" value="1"/>
</dbReference>
<feature type="binding site" evidence="21">
    <location>
        <position position="380"/>
    </location>
    <ligand>
        <name>Zn(2+)</name>
        <dbReference type="ChEBI" id="CHEBI:29105"/>
        <note>catalytic</note>
    </ligand>
</feature>
<feature type="domain" description="Phosducin" evidence="26">
    <location>
        <begin position="934"/>
        <end position="1138"/>
    </location>
</feature>
<evidence type="ECO:0000259" key="26">
    <source>
        <dbReference type="Pfam" id="PF02114"/>
    </source>
</evidence>
<dbReference type="FunFam" id="3.20.20.140:FF:000065">
    <property type="entry name" value="N-acetylglucosamine-6-phosphate deacetylase"/>
    <property type="match status" value="1"/>
</dbReference>
<comment type="similarity">
    <text evidence="2">Belongs to the phosducin family.</text>
</comment>
<dbReference type="GO" id="GO:0046872">
    <property type="term" value="F:metal ion binding"/>
    <property type="evidence" value="ECO:0007669"/>
    <property type="project" value="UniProtKB-KW"/>
</dbReference>
<evidence type="ECO:0000313" key="29">
    <source>
        <dbReference type="Proteomes" id="UP000242875"/>
    </source>
</evidence>
<dbReference type="GO" id="GO:0006044">
    <property type="term" value="P:N-acetylglucosamine metabolic process"/>
    <property type="evidence" value="ECO:0007669"/>
    <property type="project" value="InterPro"/>
</dbReference>
<feature type="domain" description="CAAX prenyl protease 1 N-terminal" evidence="27">
    <location>
        <begin position="38"/>
        <end position="222"/>
    </location>
</feature>
<feature type="compositionally biased region" description="Acidic residues" evidence="22">
    <location>
        <begin position="1005"/>
        <end position="1014"/>
    </location>
</feature>
<evidence type="ECO:0000256" key="1">
    <source>
        <dbReference type="ARBA" id="ARBA00004477"/>
    </source>
</evidence>
<feature type="binding site" evidence="21">
    <location>
        <position position="299"/>
    </location>
    <ligand>
        <name>Zn(2+)</name>
        <dbReference type="ChEBI" id="CHEBI:29105"/>
        <note>catalytic</note>
    </ligand>
</feature>
<evidence type="ECO:0000256" key="6">
    <source>
        <dbReference type="ARBA" id="ARBA00018029"/>
    </source>
</evidence>
<comment type="cofactor">
    <cofactor evidence="21">
        <name>Zn(2+)</name>
        <dbReference type="ChEBI" id="CHEBI:29105"/>
    </cofactor>
    <text evidence="21">Binds 1 zinc ion per subunit.</text>
</comment>